<accession>A0A7R9PMY8</accession>
<evidence type="ECO:0000256" key="1">
    <source>
        <dbReference type="SAM" id="MobiDB-lite"/>
    </source>
</evidence>
<gene>
    <name evidence="2" type="ORF">TGEB3V08_LOCUS6232</name>
</gene>
<evidence type="ECO:0000313" key="2">
    <source>
        <dbReference type="EMBL" id="CAD7595952.1"/>
    </source>
</evidence>
<protein>
    <submittedName>
        <fullName evidence="2">Uncharacterized protein</fullName>
    </submittedName>
</protein>
<dbReference type="EMBL" id="OE841497">
    <property type="protein sequence ID" value="CAD7595952.1"/>
    <property type="molecule type" value="Genomic_DNA"/>
</dbReference>
<name>A0A7R9PMY8_TIMGE</name>
<proteinExistence type="predicted"/>
<feature type="compositionally biased region" description="Basic residues" evidence="1">
    <location>
        <begin position="60"/>
        <end position="78"/>
    </location>
</feature>
<dbReference type="AlphaFoldDB" id="A0A7R9PMY8"/>
<feature type="region of interest" description="Disordered" evidence="1">
    <location>
        <begin position="197"/>
        <end position="223"/>
    </location>
</feature>
<organism evidence="2">
    <name type="scientific">Timema genevievae</name>
    <name type="common">Walking stick</name>
    <dbReference type="NCBI Taxonomy" id="629358"/>
    <lineage>
        <taxon>Eukaryota</taxon>
        <taxon>Metazoa</taxon>
        <taxon>Ecdysozoa</taxon>
        <taxon>Arthropoda</taxon>
        <taxon>Hexapoda</taxon>
        <taxon>Insecta</taxon>
        <taxon>Pterygota</taxon>
        <taxon>Neoptera</taxon>
        <taxon>Polyneoptera</taxon>
        <taxon>Phasmatodea</taxon>
        <taxon>Timematodea</taxon>
        <taxon>Timematoidea</taxon>
        <taxon>Timematidae</taxon>
        <taxon>Timema</taxon>
    </lineage>
</organism>
<sequence>MDSETFTRDRVECSAKLIEYIQHISHGITGTQQISHGVRILEKHESVISEKINCHSNMNKTKKSISRKNKKSKNKEKRNMKLILKLMENLDTAPESKIATSSNPIIILDDLCKIINSSSLKKVADPVLEASNQIILENNRCLTTPLCIGEIRLQPLPFAEFTREFPPLPLDKEPIPPPLLTYIGPQKGATCLALRTTNPPPNSRHVTKSSSHKQPASSDVTAPGAVHTSDLRLFGRNFRPQSKWRCVSFLEEEHLIELMSERVLKALTDLGAIISIAQQEINQDDSTV</sequence>
<reference evidence="2" key="1">
    <citation type="submission" date="2020-11" db="EMBL/GenBank/DDBJ databases">
        <authorList>
            <person name="Tran Van P."/>
        </authorList>
    </citation>
    <scope>NUCLEOTIDE SEQUENCE</scope>
</reference>
<feature type="region of interest" description="Disordered" evidence="1">
    <location>
        <begin position="58"/>
        <end position="78"/>
    </location>
</feature>